<evidence type="ECO:0000313" key="3">
    <source>
        <dbReference type="EMBL" id="GFN85256.1"/>
    </source>
</evidence>
<accession>A0AAV3YRZ1</accession>
<proteinExistence type="predicted"/>
<name>A0AAV3YRZ1_9GAST</name>
<dbReference type="Proteomes" id="UP000735302">
    <property type="component" value="Unassembled WGS sequence"/>
</dbReference>
<feature type="region of interest" description="Disordered" evidence="1">
    <location>
        <begin position="33"/>
        <end position="80"/>
    </location>
</feature>
<organism evidence="3 4">
    <name type="scientific">Plakobranchus ocellatus</name>
    <dbReference type="NCBI Taxonomy" id="259542"/>
    <lineage>
        <taxon>Eukaryota</taxon>
        <taxon>Metazoa</taxon>
        <taxon>Spiralia</taxon>
        <taxon>Lophotrochozoa</taxon>
        <taxon>Mollusca</taxon>
        <taxon>Gastropoda</taxon>
        <taxon>Heterobranchia</taxon>
        <taxon>Euthyneura</taxon>
        <taxon>Panpulmonata</taxon>
        <taxon>Sacoglossa</taxon>
        <taxon>Placobranchoidea</taxon>
        <taxon>Plakobranchidae</taxon>
        <taxon>Plakobranchus</taxon>
    </lineage>
</organism>
<reference evidence="3 4" key="1">
    <citation type="journal article" date="2021" name="Elife">
        <title>Chloroplast acquisition without the gene transfer in kleptoplastic sea slugs, Plakobranchus ocellatus.</title>
        <authorList>
            <person name="Maeda T."/>
            <person name="Takahashi S."/>
            <person name="Yoshida T."/>
            <person name="Shimamura S."/>
            <person name="Takaki Y."/>
            <person name="Nagai Y."/>
            <person name="Toyoda A."/>
            <person name="Suzuki Y."/>
            <person name="Arimoto A."/>
            <person name="Ishii H."/>
            <person name="Satoh N."/>
            <person name="Nishiyama T."/>
            <person name="Hasebe M."/>
            <person name="Maruyama T."/>
            <person name="Minagawa J."/>
            <person name="Obokata J."/>
            <person name="Shigenobu S."/>
        </authorList>
    </citation>
    <scope>NUCLEOTIDE SEQUENCE [LARGE SCALE GENOMIC DNA]</scope>
</reference>
<protein>
    <submittedName>
        <fullName evidence="3">Uncharacterized protein</fullName>
    </submittedName>
</protein>
<keyword evidence="2" id="KW-1133">Transmembrane helix</keyword>
<evidence type="ECO:0000256" key="1">
    <source>
        <dbReference type="SAM" id="MobiDB-lite"/>
    </source>
</evidence>
<keyword evidence="4" id="KW-1185">Reference proteome</keyword>
<feature type="non-terminal residue" evidence="3">
    <location>
        <position position="1"/>
    </location>
</feature>
<evidence type="ECO:0000313" key="4">
    <source>
        <dbReference type="Proteomes" id="UP000735302"/>
    </source>
</evidence>
<feature type="compositionally biased region" description="Acidic residues" evidence="1">
    <location>
        <begin position="53"/>
        <end position="67"/>
    </location>
</feature>
<feature type="transmembrane region" description="Helical" evidence="2">
    <location>
        <begin position="6"/>
        <end position="25"/>
    </location>
</feature>
<keyword evidence="2" id="KW-0812">Transmembrane</keyword>
<keyword evidence="2" id="KW-0472">Membrane</keyword>
<dbReference type="AlphaFoldDB" id="A0AAV3YRZ1"/>
<gene>
    <name evidence="3" type="ORF">PoB_001176200</name>
</gene>
<evidence type="ECO:0000256" key="2">
    <source>
        <dbReference type="SAM" id="Phobius"/>
    </source>
</evidence>
<dbReference type="EMBL" id="BLXT01001389">
    <property type="protein sequence ID" value="GFN85256.1"/>
    <property type="molecule type" value="Genomic_DNA"/>
</dbReference>
<sequence>DEMPLFSFVLMSIITLVSMVTILFVPETSNQVMQESVRRGTGKTKVENADGLTPEDIDNIEGNSGEEDSMRLRSGVNADV</sequence>
<comment type="caution">
    <text evidence="3">The sequence shown here is derived from an EMBL/GenBank/DDBJ whole genome shotgun (WGS) entry which is preliminary data.</text>
</comment>